<evidence type="ECO:0000256" key="3">
    <source>
        <dbReference type="SAM" id="MobiDB-lite"/>
    </source>
</evidence>
<feature type="domain" description="Zn(2)-C6 fungal-type" evidence="4">
    <location>
        <begin position="96"/>
        <end position="126"/>
    </location>
</feature>
<dbReference type="RefSeq" id="XP_062736018.1">
    <property type="nucleotide sequence ID" value="XM_062872153.1"/>
</dbReference>
<dbReference type="SUPFAM" id="SSF57701">
    <property type="entry name" value="Zn2/Cys6 DNA-binding domain"/>
    <property type="match status" value="1"/>
</dbReference>
<evidence type="ECO:0000256" key="2">
    <source>
        <dbReference type="ARBA" id="ARBA00023242"/>
    </source>
</evidence>
<dbReference type="CDD" id="cd12148">
    <property type="entry name" value="fungal_TF_MHR"/>
    <property type="match status" value="1"/>
</dbReference>
<dbReference type="InterPro" id="IPR007219">
    <property type="entry name" value="XnlR_reg_dom"/>
</dbReference>
<name>A0ABR0FUM6_9PEZI</name>
<dbReference type="Pfam" id="PF00172">
    <property type="entry name" value="Zn_clus"/>
    <property type="match status" value="1"/>
</dbReference>
<accession>A0ABR0FUM6</accession>
<evidence type="ECO:0000256" key="1">
    <source>
        <dbReference type="ARBA" id="ARBA00022723"/>
    </source>
</evidence>
<evidence type="ECO:0000259" key="4">
    <source>
        <dbReference type="PROSITE" id="PS50048"/>
    </source>
</evidence>
<dbReference type="PANTHER" id="PTHR46910:SF5">
    <property type="entry name" value="ZN(II)2CYS6 TRANSCRIPTION FACTOR (EUROFUNG)"/>
    <property type="match status" value="1"/>
</dbReference>
<dbReference type="EMBL" id="JAFFGZ010000002">
    <property type="protein sequence ID" value="KAK4647042.1"/>
    <property type="molecule type" value="Genomic_DNA"/>
</dbReference>
<feature type="compositionally biased region" description="Polar residues" evidence="3">
    <location>
        <begin position="12"/>
        <end position="22"/>
    </location>
</feature>
<dbReference type="PROSITE" id="PS00463">
    <property type="entry name" value="ZN2_CY6_FUNGAL_1"/>
    <property type="match status" value="1"/>
</dbReference>
<dbReference type="SMART" id="SM00066">
    <property type="entry name" value="GAL4"/>
    <property type="match status" value="1"/>
</dbReference>
<keyword evidence="2" id="KW-0539">Nucleus</keyword>
<dbReference type="Gene3D" id="4.10.240.10">
    <property type="entry name" value="Zn(2)-C6 fungal-type DNA-binding domain"/>
    <property type="match status" value="1"/>
</dbReference>
<evidence type="ECO:0000313" key="5">
    <source>
        <dbReference type="EMBL" id="KAK4647042.1"/>
    </source>
</evidence>
<dbReference type="PANTHER" id="PTHR46910">
    <property type="entry name" value="TRANSCRIPTION FACTOR PDR1"/>
    <property type="match status" value="1"/>
</dbReference>
<keyword evidence="6" id="KW-1185">Reference proteome</keyword>
<dbReference type="PROSITE" id="PS50048">
    <property type="entry name" value="ZN2_CY6_FUNGAL_2"/>
    <property type="match status" value="1"/>
</dbReference>
<evidence type="ECO:0000313" key="6">
    <source>
        <dbReference type="Proteomes" id="UP001322138"/>
    </source>
</evidence>
<feature type="compositionally biased region" description="Polar residues" evidence="3">
    <location>
        <begin position="171"/>
        <end position="187"/>
    </location>
</feature>
<feature type="region of interest" description="Disordered" evidence="3">
    <location>
        <begin position="171"/>
        <end position="202"/>
    </location>
</feature>
<dbReference type="InterPro" id="IPR036864">
    <property type="entry name" value="Zn2-C6_fun-type_DNA-bd_sf"/>
</dbReference>
<dbReference type="SMART" id="SM00906">
    <property type="entry name" value="Fungal_trans"/>
    <property type="match status" value="1"/>
</dbReference>
<keyword evidence="1" id="KW-0479">Metal-binding</keyword>
<reference evidence="5 6" key="1">
    <citation type="journal article" date="2023" name="bioRxiv">
        <title>High-quality genome assemblies of four members of thePodospora anserinaspecies complex.</title>
        <authorList>
            <person name="Ament-Velasquez S.L."/>
            <person name="Vogan A.A."/>
            <person name="Wallerman O."/>
            <person name="Hartmann F."/>
            <person name="Gautier V."/>
            <person name="Silar P."/>
            <person name="Giraud T."/>
            <person name="Johannesson H."/>
        </authorList>
    </citation>
    <scope>NUCLEOTIDE SEQUENCE [LARGE SCALE GENOMIC DNA]</scope>
    <source>
        <strain evidence="5 6">CBS 112042</strain>
    </source>
</reference>
<dbReference type="CDD" id="cd00067">
    <property type="entry name" value="GAL4"/>
    <property type="match status" value="1"/>
</dbReference>
<comment type="caution">
    <text evidence="5">The sequence shown here is derived from an EMBL/GenBank/DDBJ whole genome shotgun (WGS) entry which is preliminary data.</text>
</comment>
<protein>
    <recommendedName>
        <fullName evidence="4">Zn(2)-C6 fungal-type domain-containing protein</fullName>
    </recommendedName>
</protein>
<dbReference type="GeneID" id="87891255"/>
<organism evidence="5 6">
    <name type="scientific">Podospora bellae-mahoneyi</name>
    <dbReference type="NCBI Taxonomy" id="2093777"/>
    <lineage>
        <taxon>Eukaryota</taxon>
        <taxon>Fungi</taxon>
        <taxon>Dikarya</taxon>
        <taxon>Ascomycota</taxon>
        <taxon>Pezizomycotina</taxon>
        <taxon>Sordariomycetes</taxon>
        <taxon>Sordariomycetidae</taxon>
        <taxon>Sordariales</taxon>
        <taxon>Podosporaceae</taxon>
        <taxon>Podospora</taxon>
    </lineage>
</organism>
<dbReference type="InterPro" id="IPR001138">
    <property type="entry name" value="Zn2Cys6_DnaBD"/>
</dbReference>
<dbReference type="InterPro" id="IPR050987">
    <property type="entry name" value="AtrR-like"/>
</dbReference>
<sequence>MIPSLHIPRPLSPSNSATSTVVQAKHPPDELSWARRSVSYHCIRLVKVSLSEAIVLDPRLTHASSVYVMQRIAGLSANMEELPELADNNDHSAKRACDQCRQRKIRCDKELPVCSNCRTASRSCSSTGLGQKPREPRQRVLITHQYERKIDSLDSRLGAIEKMLHNLTVSLNNRGPPTASSSISPTLESAAAASSSAPRENSADALFGADKDNESDDFEATALMKEHTAFATQFIENTTFPFLDPEMRAAFLSLQELVKLQNIENARHDARFTTAKPLPKGGWAELPMPSADIVLSVLREIKQHPPMGFPAIATFTGIENFPDNVRRVYFATEECSLMQWGIVNLGLYFTLQERGAASEGDRQVQLFEASFLCRDNIETALTNLPLLLPQRRESVELLIMATMYAIEESKYSLARDFITIAANICQTLGYHRARSPSTTESEHKAMLFWTTYIFDSALSLRAGRPTAIQDWDITIPREIGPKVKNVDPLWKIGQAQWISWSEVMGRTYRELYSPEALARTAEKRAENARQLAQALQDVAARSAPLIKHVVEKMKMSGGYNAQARFSFDIAVVGDALVQWSVLTLIYRAIPTLPGSPSTFNPECIHAAREAFSSHEGCMALCGESLFMKAGYIQWNILYIPFIPLVVLFCHTIETTNEEDLDILVRFTEGLQPVAPVSSGVTKLYRIAQVLVNIASLWLQTRKQGQQDHNMSMVGDNVEMYLNQLGFMPQHSQQDHTYGIGGPAGFGYDMDQSAQLANWFSGNTHIFGLMEEDLSGFQGF</sequence>
<gene>
    <name evidence="5" type="ORF">QC761_0025210</name>
</gene>
<dbReference type="Pfam" id="PF04082">
    <property type="entry name" value="Fungal_trans"/>
    <property type="match status" value="1"/>
</dbReference>
<proteinExistence type="predicted"/>
<dbReference type="Proteomes" id="UP001322138">
    <property type="component" value="Unassembled WGS sequence"/>
</dbReference>
<feature type="region of interest" description="Disordered" evidence="3">
    <location>
        <begin position="1"/>
        <end position="23"/>
    </location>
</feature>